<dbReference type="GO" id="GO:0005829">
    <property type="term" value="C:cytosol"/>
    <property type="evidence" value="ECO:0007669"/>
    <property type="project" value="TreeGrafter"/>
</dbReference>
<dbReference type="InterPro" id="IPR005793">
    <property type="entry name" value="Formyl_trans_C"/>
</dbReference>
<evidence type="ECO:0000256" key="1">
    <source>
        <dbReference type="ARBA" id="ARBA00010699"/>
    </source>
</evidence>
<feature type="domain" description="Formyl transferase N-terminal" evidence="6">
    <location>
        <begin position="4"/>
        <end position="180"/>
    </location>
</feature>
<dbReference type="Pfam" id="PF02911">
    <property type="entry name" value="Formyl_trans_C"/>
    <property type="match status" value="1"/>
</dbReference>
<evidence type="ECO:0000259" key="7">
    <source>
        <dbReference type="Pfam" id="PF02911"/>
    </source>
</evidence>
<dbReference type="GO" id="GO:0004479">
    <property type="term" value="F:methionyl-tRNA formyltransferase activity"/>
    <property type="evidence" value="ECO:0007669"/>
    <property type="project" value="UniProtKB-UniRule"/>
</dbReference>
<evidence type="ECO:0000313" key="8">
    <source>
        <dbReference type="EMBL" id="ATO43983.1"/>
    </source>
</evidence>
<dbReference type="InterPro" id="IPR044135">
    <property type="entry name" value="Met-tRNA-FMT_C"/>
</dbReference>
<keyword evidence="3 5" id="KW-0808">Transferase</keyword>
<comment type="similarity">
    <text evidence="1 5">Belongs to the Fmt family.</text>
</comment>
<dbReference type="PANTHER" id="PTHR11138">
    <property type="entry name" value="METHIONYL-TRNA FORMYLTRANSFERASE"/>
    <property type="match status" value="1"/>
</dbReference>
<dbReference type="Gene3D" id="3.40.50.12230">
    <property type="match status" value="1"/>
</dbReference>
<dbReference type="PANTHER" id="PTHR11138:SF5">
    <property type="entry name" value="METHIONYL-TRNA FORMYLTRANSFERASE, MITOCHONDRIAL"/>
    <property type="match status" value="1"/>
</dbReference>
<evidence type="ECO:0000256" key="2">
    <source>
        <dbReference type="ARBA" id="ARBA00012261"/>
    </source>
</evidence>
<gene>
    <name evidence="5" type="primary">fmt</name>
    <name evidence="8" type="ORF">LC20004_08660</name>
</gene>
<organism evidence="8 9">
    <name type="scientific">Loigolactobacillus coryniformis subsp. torquens DSM 20004 = KCTC 3535</name>
    <dbReference type="NCBI Taxonomy" id="1423822"/>
    <lineage>
        <taxon>Bacteria</taxon>
        <taxon>Bacillati</taxon>
        <taxon>Bacillota</taxon>
        <taxon>Bacilli</taxon>
        <taxon>Lactobacillales</taxon>
        <taxon>Lactobacillaceae</taxon>
        <taxon>Loigolactobacillus</taxon>
    </lineage>
</organism>
<dbReference type="CDD" id="cd08646">
    <property type="entry name" value="FMT_core_Met-tRNA-FMT_N"/>
    <property type="match status" value="1"/>
</dbReference>
<dbReference type="AlphaFoldDB" id="A0A2D1KPE3"/>
<dbReference type="FunFam" id="3.40.50.170:FF:000004">
    <property type="entry name" value="Methionyl-tRNA formyltransferase"/>
    <property type="match status" value="1"/>
</dbReference>
<dbReference type="CDD" id="cd08704">
    <property type="entry name" value="Met_tRNA_FMT_C"/>
    <property type="match status" value="1"/>
</dbReference>
<dbReference type="InterPro" id="IPR011034">
    <property type="entry name" value="Formyl_transferase-like_C_sf"/>
</dbReference>
<dbReference type="EC" id="2.1.2.9" evidence="2 5"/>
<evidence type="ECO:0000256" key="3">
    <source>
        <dbReference type="ARBA" id="ARBA00022679"/>
    </source>
</evidence>
<dbReference type="KEGG" id="lcy:LC20004_08660"/>
<dbReference type="NCBIfam" id="TIGR00460">
    <property type="entry name" value="fmt"/>
    <property type="match status" value="1"/>
</dbReference>
<reference evidence="8 9" key="1">
    <citation type="submission" date="2016-10" db="EMBL/GenBank/DDBJ databases">
        <title>The whole genome sequencing and assembly of L. cotyniformis subsp. torquens DSM 20004 strain.</title>
        <authorList>
            <person name="Park M.-K."/>
            <person name="Lee Y.-J."/>
            <person name="Yi H."/>
            <person name="Bahn Y.-S."/>
            <person name="Kim J.F."/>
            <person name="Lee D.-W."/>
        </authorList>
    </citation>
    <scope>NUCLEOTIDE SEQUENCE [LARGE SCALE GENOMIC DNA]</scope>
    <source>
        <strain evidence="8 9">DSM 20004</strain>
    </source>
</reference>
<protein>
    <recommendedName>
        <fullName evidence="2 5">Methionyl-tRNA formyltransferase</fullName>
        <ecNumber evidence="2 5">2.1.2.9</ecNumber>
    </recommendedName>
</protein>
<comment type="catalytic activity">
    <reaction evidence="5">
        <text>L-methionyl-tRNA(fMet) + (6R)-10-formyltetrahydrofolate = N-formyl-L-methionyl-tRNA(fMet) + (6S)-5,6,7,8-tetrahydrofolate + H(+)</text>
        <dbReference type="Rhea" id="RHEA:24380"/>
        <dbReference type="Rhea" id="RHEA-COMP:9952"/>
        <dbReference type="Rhea" id="RHEA-COMP:9953"/>
        <dbReference type="ChEBI" id="CHEBI:15378"/>
        <dbReference type="ChEBI" id="CHEBI:57453"/>
        <dbReference type="ChEBI" id="CHEBI:78530"/>
        <dbReference type="ChEBI" id="CHEBI:78844"/>
        <dbReference type="ChEBI" id="CHEBI:195366"/>
        <dbReference type="EC" id="2.1.2.9"/>
    </reaction>
</comment>
<evidence type="ECO:0000256" key="5">
    <source>
        <dbReference type="HAMAP-Rule" id="MF_00182"/>
    </source>
</evidence>
<dbReference type="InterPro" id="IPR005794">
    <property type="entry name" value="Fmt"/>
</dbReference>
<feature type="binding site" evidence="5">
    <location>
        <begin position="110"/>
        <end position="113"/>
    </location>
    <ligand>
        <name>(6S)-5,6,7,8-tetrahydrofolate</name>
        <dbReference type="ChEBI" id="CHEBI:57453"/>
    </ligand>
</feature>
<dbReference type="InterPro" id="IPR002376">
    <property type="entry name" value="Formyl_transf_N"/>
</dbReference>
<keyword evidence="9" id="KW-1185">Reference proteome</keyword>
<dbReference type="Pfam" id="PF00551">
    <property type="entry name" value="Formyl_trans_N"/>
    <property type="match status" value="1"/>
</dbReference>
<dbReference type="PROSITE" id="PS00373">
    <property type="entry name" value="GART"/>
    <property type="match status" value="1"/>
</dbReference>
<keyword evidence="4 5" id="KW-0648">Protein biosynthesis</keyword>
<evidence type="ECO:0000259" key="6">
    <source>
        <dbReference type="Pfam" id="PF00551"/>
    </source>
</evidence>
<feature type="domain" description="Formyl transferase C-terminal" evidence="7">
    <location>
        <begin position="205"/>
        <end position="302"/>
    </location>
</feature>
<dbReference type="EMBL" id="CP017697">
    <property type="protein sequence ID" value="ATO43983.1"/>
    <property type="molecule type" value="Genomic_DNA"/>
</dbReference>
<evidence type="ECO:0000313" key="9">
    <source>
        <dbReference type="Proteomes" id="UP000223559"/>
    </source>
</evidence>
<evidence type="ECO:0000256" key="4">
    <source>
        <dbReference type="ARBA" id="ARBA00022917"/>
    </source>
</evidence>
<dbReference type="HAMAP" id="MF_00182">
    <property type="entry name" value="Formyl_trans"/>
    <property type="match status" value="1"/>
</dbReference>
<dbReference type="InterPro" id="IPR041711">
    <property type="entry name" value="Met-tRNA-FMT_N"/>
</dbReference>
<dbReference type="InterPro" id="IPR036477">
    <property type="entry name" value="Formyl_transf_N_sf"/>
</dbReference>
<dbReference type="Proteomes" id="UP000223559">
    <property type="component" value="Chromosome"/>
</dbReference>
<comment type="function">
    <text evidence="5">Attaches a formyl group to the free amino group of methionyl-tRNA(fMet). The formyl group appears to play a dual role in the initiator identity of N-formylmethionyl-tRNA by promoting its recognition by IF2 and preventing the misappropriation of this tRNA by the elongation apparatus.</text>
</comment>
<dbReference type="SUPFAM" id="SSF50486">
    <property type="entry name" value="FMT C-terminal domain-like"/>
    <property type="match status" value="1"/>
</dbReference>
<dbReference type="SUPFAM" id="SSF53328">
    <property type="entry name" value="Formyltransferase"/>
    <property type="match status" value="1"/>
</dbReference>
<dbReference type="InterPro" id="IPR001555">
    <property type="entry name" value="GART_AS"/>
</dbReference>
<proteinExistence type="inferred from homology"/>
<dbReference type="RefSeq" id="WP_010012202.1">
    <property type="nucleotide sequence ID" value="NZ_AEOS01000007.1"/>
</dbReference>
<name>A0A2D1KPE3_9LACO</name>
<sequence length="315" mass="33605">MTSIVFMGTPAFSAPILESLITNGYEVLAAVTQPDRPVGRKHVLTPSPVKEVALAHDIPVLQPEKLSGSPEAEKVVTLAPDLIVTAAFGQFLPKKVLAAAKIAAINVHASLLPKYRGGAPIQYAILNGEAETGVTIMKMVMKMDAGDILRQQAIPITADDDNGTLFAKLSQVGEKLLLATLPDLLAGKITPQPQDESQVTFSPTIKPGEEQITLDMSAAAIDYKVRALRPQPGAFVKIGGQRTKLWQVRPTTETTTLAAGQVAVISKHQLGIAAADHKVFYIEEIQPAGKAKMNITAYLNGQGHGLKEGQQLIED</sequence>
<dbReference type="OrthoDB" id="9802815at2"/>
<accession>A0A2D1KPE3</accession>